<organism evidence="1 2">
    <name type="scientific">Brasilonema bromeliae SPC951</name>
    <dbReference type="NCBI Taxonomy" id="385972"/>
    <lineage>
        <taxon>Bacteria</taxon>
        <taxon>Bacillati</taxon>
        <taxon>Cyanobacteriota</taxon>
        <taxon>Cyanophyceae</taxon>
        <taxon>Nostocales</taxon>
        <taxon>Scytonemataceae</taxon>
        <taxon>Brasilonema</taxon>
        <taxon>Bromeliae group (in: Brasilonema)</taxon>
    </lineage>
</organism>
<name>A0ABX1P986_9CYAN</name>
<proteinExistence type="predicted"/>
<dbReference type="EMBL" id="QMEB01000128">
    <property type="protein sequence ID" value="NMG20983.1"/>
    <property type="molecule type" value="Genomic_DNA"/>
</dbReference>
<keyword evidence="2" id="KW-1185">Reference proteome</keyword>
<evidence type="ECO:0000313" key="2">
    <source>
        <dbReference type="Proteomes" id="UP000718564"/>
    </source>
</evidence>
<sequence>MEPVTLSAAAIIGFVFTKVSETLIGKATEAVVIPKINELRQKIVSKLEKINEAKVEIEKHDKGSEPNLEVLESFFKVAMLTDKQFKEEVSHLANEINQELEAEGKGSNVMNVYGGKAYQQNHNKGEFYNAETITIHKHP</sequence>
<reference evidence="1 2" key="1">
    <citation type="submission" date="2018-06" db="EMBL/GenBank/DDBJ databases">
        <title>Comparative genomics of Brasilonema spp. strains.</title>
        <authorList>
            <person name="Alvarenga D.O."/>
            <person name="Fiore M.F."/>
            <person name="Varani A.M."/>
        </authorList>
    </citation>
    <scope>NUCLEOTIDE SEQUENCE [LARGE SCALE GENOMIC DNA]</scope>
    <source>
        <strain evidence="1 2">SPC951</strain>
    </source>
</reference>
<comment type="caution">
    <text evidence="1">The sequence shown here is derived from an EMBL/GenBank/DDBJ whole genome shotgun (WGS) entry which is preliminary data.</text>
</comment>
<accession>A0ABX1P986</accession>
<dbReference type="Proteomes" id="UP000718564">
    <property type="component" value="Unassembled WGS sequence"/>
</dbReference>
<evidence type="ECO:0000313" key="1">
    <source>
        <dbReference type="EMBL" id="NMG20983.1"/>
    </source>
</evidence>
<gene>
    <name evidence="1" type="ORF">DP116_16600</name>
</gene>
<protein>
    <submittedName>
        <fullName evidence="1">Uncharacterized protein</fullName>
    </submittedName>
</protein>
<dbReference type="RefSeq" id="WP_169156237.1">
    <property type="nucleotide sequence ID" value="NZ_CAWPJE010000120.1"/>
</dbReference>